<feature type="transmembrane region" description="Helical" evidence="1">
    <location>
        <begin position="7"/>
        <end position="29"/>
    </location>
</feature>
<accession>A0A1D7XP94</accession>
<name>A0A1D7XP94_9CLOT</name>
<dbReference type="Proteomes" id="UP000094652">
    <property type="component" value="Plasmid pCt3"/>
</dbReference>
<evidence type="ECO:0000313" key="2">
    <source>
        <dbReference type="EMBL" id="AOR25117.1"/>
    </source>
</evidence>
<protein>
    <submittedName>
        <fullName evidence="2">Uncharacterized protein</fullName>
    </submittedName>
</protein>
<dbReference type="OrthoDB" id="2074929at2"/>
<keyword evidence="2" id="KW-0614">Plasmid</keyword>
<dbReference type="EMBL" id="CP017256">
    <property type="protein sequence ID" value="AOR25117.1"/>
    <property type="molecule type" value="Genomic_DNA"/>
</dbReference>
<dbReference type="AlphaFoldDB" id="A0A1D7XP94"/>
<keyword evidence="3" id="KW-1185">Reference proteome</keyword>
<gene>
    <name evidence="2" type="ORF">BGI42_15350</name>
</gene>
<keyword evidence="1" id="KW-1133">Transmembrane helix</keyword>
<evidence type="ECO:0000313" key="3">
    <source>
        <dbReference type="Proteomes" id="UP000094652"/>
    </source>
</evidence>
<feature type="transmembrane region" description="Helical" evidence="1">
    <location>
        <begin position="49"/>
        <end position="67"/>
    </location>
</feature>
<organism evidence="2 3">
    <name type="scientific">Clostridium taeniosporum</name>
    <dbReference type="NCBI Taxonomy" id="394958"/>
    <lineage>
        <taxon>Bacteria</taxon>
        <taxon>Bacillati</taxon>
        <taxon>Bacillota</taxon>
        <taxon>Clostridia</taxon>
        <taxon>Eubacteriales</taxon>
        <taxon>Clostridiaceae</taxon>
        <taxon>Clostridium</taxon>
    </lineage>
</organism>
<dbReference type="RefSeq" id="WP_069681235.1">
    <property type="nucleotide sequence ID" value="NZ_CP017256.2"/>
</dbReference>
<feature type="transmembrane region" description="Helical" evidence="1">
    <location>
        <begin position="99"/>
        <end position="116"/>
    </location>
</feature>
<dbReference type="KEGG" id="ctae:BGI42_15350"/>
<geneLocation type="plasmid" evidence="3">
    <name>pct3</name>
</geneLocation>
<sequence length="124" mass="14434">MITKRPLLVTFIGDLNLFNAFLLIISLFPTPKFLEQYITVIPICDLKDFIIRILMIISLLIISYGFFKLKKWGYWLMIGYNLFFLVISIIGLLTKNNQLGNYFIGSLLALIVTFPSKQYFIKII</sequence>
<feature type="transmembrane region" description="Helical" evidence="1">
    <location>
        <begin position="74"/>
        <end position="93"/>
    </location>
</feature>
<proteinExistence type="predicted"/>
<evidence type="ECO:0000256" key="1">
    <source>
        <dbReference type="SAM" id="Phobius"/>
    </source>
</evidence>
<keyword evidence="1" id="KW-0812">Transmembrane</keyword>
<reference evidence="3" key="1">
    <citation type="submission" date="2016-09" db="EMBL/GenBank/DDBJ databases">
        <title>Genomics of Clostridium taeniosporum, an organism which forms endospores with ribbon-like appendages.</title>
        <authorList>
            <person name="Walker J.R."/>
        </authorList>
    </citation>
    <scope>NUCLEOTIDE SEQUENCE [LARGE SCALE GENOMIC DNA]</scope>
    <source>
        <strain evidence="3">1/k</strain>
        <plasmid evidence="3">Plasmid pct3</plasmid>
    </source>
</reference>
<keyword evidence="1" id="KW-0472">Membrane</keyword>